<dbReference type="Pfam" id="PF01370">
    <property type="entry name" value="Epimerase"/>
    <property type="match status" value="1"/>
</dbReference>
<dbReference type="EMBL" id="AXCJ01000009">
    <property type="protein sequence ID" value="ETO91026.1"/>
    <property type="molecule type" value="Genomic_DNA"/>
</dbReference>
<dbReference type="InterPro" id="IPR051207">
    <property type="entry name" value="ComplexI_NDUFA9_subunit"/>
</dbReference>
<dbReference type="Gene3D" id="3.40.50.720">
    <property type="entry name" value="NAD(P)-binding Rossmann-like Domain"/>
    <property type="match status" value="1"/>
</dbReference>
<keyword evidence="3" id="KW-1185">Reference proteome</keyword>
<evidence type="ECO:0000259" key="1">
    <source>
        <dbReference type="Pfam" id="PF01370"/>
    </source>
</evidence>
<dbReference type="InterPro" id="IPR036291">
    <property type="entry name" value="NAD(P)-bd_dom_sf"/>
</dbReference>
<gene>
    <name evidence="2" type="ORF">P857_101</name>
</gene>
<dbReference type="InterPro" id="IPR001509">
    <property type="entry name" value="Epimerase_deHydtase"/>
</dbReference>
<dbReference type="STRING" id="1401685.P857_101"/>
<evidence type="ECO:0000313" key="2">
    <source>
        <dbReference type="EMBL" id="ETO91026.1"/>
    </source>
</evidence>
<protein>
    <submittedName>
        <fullName evidence="2">NAD dependent epimerase/dehydratase family protein</fullName>
    </submittedName>
</protein>
<dbReference type="PANTHER" id="PTHR12126:SF11">
    <property type="entry name" value="NADH DEHYDROGENASE [UBIQUINONE] 1 ALPHA SUBCOMPLEX SUBUNIT 9, MITOCHONDRIAL"/>
    <property type="match status" value="1"/>
</dbReference>
<dbReference type="Proteomes" id="UP000018951">
    <property type="component" value="Unassembled WGS sequence"/>
</dbReference>
<dbReference type="AlphaFoldDB" id="W2UY33"/>
<comment type="caution">
    <text evidence="2">The sequence shown here is derived from an EMBL/GenBank/DDBJ whole genome shotgun (WGS) entry which is preliminary data.</text>
</comment>
<sequence length="321" mass="36081">MLGLFMQDRKTIVILGGGGFIGSYLVESLVQNGHLVKVVGRDIEKMKQLRMCGCVGQVILHSCNILDLELLTEITVGADVIINLVGILDQQDQRFDDIHVRGVENVISVVRKNSIKYVVHLSAFLEDGNKANYATTKLQGEKILRTISKQLLLVRPSVVFGKQDNFLNLFGRLLSILPIMPVMRVSKYRLQPLYVMDLVTFITKAIELSYVGCCDAVGPKSYSILDILLLVKKTIHSRVYLLPVPNSLYKFFAYFCQHKISIPFTKIITGNTRYLSTVDQVITLEHDNSNVVANSGLKGFLNKLYTLEELAEEVLRPYIIS</sequence>
<name>W2UY33_9RICK</name>
<evidence type="ECO:0000313" key="3">
    <source>
        <dbReference type="Proteomes" id="UP000018951"/>
    </source>
</evidence>
<proteinExistence type="predicted"/>
<dbReference type="SUPFAM" id="SSF51735">
    <property type="entry name" value="NAD(P)-binding Rossmann-fold domains"/>
    <property type="match status" value="1"/>
</dbReference>
<reference evidence="2 3" key="1">
    <citation type="journal article" date="2013" name="PLoS ONE">
        <title>Bacterial endosymbiosis in a chordate host: long-term co-evolution and conservation of secondary metabolism.</title>
        <authorList>
            <person name="Kwan J.C."/>
            <person name="Schmidt E.W."/>
        </authorList>
    </citation>
    <scope>NUCLEOTIDE SEQUENCE [LARGE SCALE GENOMIC DNA]</scope>
    <source>
        <strain evidence="3">L6</strain>
    </source>
</reference>
<organism evidence="2 3">
    <name type="scientific">Candidatus Xenolissoclinum pacificiensis L6</name>
    <dbReference type="NCBI Taxonomy" id="1401685"/>
    <lineage>
        <taxon>Bacteria</taxon>
        <taxon>Pseudomonadati</taxon>
        <taxon>Pseudomonadota</taxon>
        <taxon>Alphaproteobacteria</taxon>
        <taxon>Rickettsiales</taxon>
        <taxon>Anaplasmataceae</taxon>
        <taxon>Candidatus Xenolissoclinum</taxon>
    </lineage>
</organism>
<dbReference type="GO" id="GO:0044877">
    <property type="term" value="F:protein-containing complex binding"/>
    <property type="evidence" value="ECO:0007669"/>
    <property type="project" value="TreeGrafter"/>
</dbReference>
<accession>W2UY33</accession>
<feature type="domain" description="NAD-dependent epimerase/dehydratase" evidence="1">
    <location>
        <begin position="12"/>
        <end position="166"/>
    </location>
</feature>
<dbReference type="PANTHER" id="PTHR12126">
    <property type="entry name" value="NADH-UBIQUINONE OXIDOREDUCTASE 39 KDA SUBUNIT-RELATED"/>
    <property type="match status" value="1"/>
</dbReference>